<dbReference type="InterPro" id="IPR021445">
    <property type="entry name" value="DUF3095"/>
</dbReference>
<protein>
    <submittedName>
        <fullName evidence="1">DUF3095 domain-containing protein</fullName>
    </submittedName>
</protein>
<dbReference type="EMBL" id="JBBKZU010000018">
    <property type="protein sequence ID" value="MEJ8815202.1"/>
    <property type="molecule type" value="Genomic_DNA"/>
</dbReference>
<gene>
    <name evidence="1" type="ORF">WKW77_29320</name>
</gene>
<reference evidence="1 2" key="1">
    <citation type="submission" date="2024-03" db="EMBL/GenBank/DDBJ databases">
        <title>Novel species of the genus Variovorax.</title>
        <authorList>
            <person name="Liu Q."/>
            <person name="Xin Y.-H."/>
        </authorList>
    </citation>
    <scope>NUCLEOTIDE SEQUENCE [LARGE SCALE GENOMIC DNA]</scope>
    <source>
        <strain evidence="1 2">KACC 18899</strain>
    </source>
</reference>
<evidence type="ECO:0000313" key="1">
    <source>
        <dbReference type="EMBL" id="MEJ8815202.1"/>
    </source>
</evidence>
<organism evidence="1 2">
    <name type="scientific">Variovorax ureilyticus</name>
    <dbReference type="NCBI Taxonomy" id="1836198"/>
    <lineage>
        <taxon>Bacteria</taxon>
        <taxon>Pseudomonadati</taxon>
        <taxon>Pseudomonadota</taxon>
        <taxon>Betaproteobacteria</taxon>
        <taxon>Burkholderiales</taxon>
        <taxon>Comamonadaceae</taxon>
        <taxon>Variovorax</taxon>
    </lineage>
</organism>
<accession>A0ABU8VNG9</accession>
<sequence>MSSSAAEHLSPSEGFFDALPLLEHERDAFDVTRFRPAPDDWALAVTDIVDSTGAVARGRHKTVNFVAAMGIAGLRNLCAPTRIPFLFGGDGAVVMVPPSKVAAARAELARVRGQSRRDFDLVLRAGLVTVETLRRFDCDLLVGRFEPTPGNSFGVFLGGGVRVLEDAVRGRGNAELGRLAAIPESLDDGEPVNLEGLSCRWDTLHSSQETMLTMIVRGNTDLREIYCEVLRLAGPEAEIRPVSLNTLRARWPPTGFMLEARARRRGGSLLAWTARVLAETLLARVVLACGKPIGGFDPQRYRSEIVTNTDFCMHDETLCFVIDCPLAAADAIKMYLADTAPKRGLRYGIHLSETALMTCLVTAPADSLHVHFVDGGGGGYTSASKSLKA</sequence>
<comment type="caution">
    <text evidence="1">The sequence shown here is derived from an EMBL/GenBank/DDBJ whole genome shotgun (WGS) entry which is preliminary data.</text>
</comment>
<name>A0ABU8VNG9_9BURK</name>
<dbReference type="Proteomes" id="UP001365846">
    <property type="component" value="Unassembled WGS sequence"/>
</dbReference>
<dbReference type="RefSeq" id="WP_340360418.1">
    <property type="nucleotide sequence ID" value="NZ_JBBKZU010000018.1"/>
</dbReference>
<proteinExistence type="predicted"/>
<keyword evidence="2" id="KW-1185">Reference proteome</keyword>
<dbReference type="Pfam" id="PF11294">
    <property type="entry name" value="DUF3095"/>
    <property type="match status" value="1"/>
</dbReference>
<evidence type="ECO:0000313" key="2">
    <source>
        <dbReference type="Proteomes" id="UP001365846"/>
    </source>
</evidence>